<keyword evidence="4" id="KW-1185">Reference proteome</keyword>
<feature type="signal peptide" evidence="2">
    <location>
        <begin position="1"/>
        <end position="19"/>
    </location>
</feature>
<feature type="compositionally biased region" description="Basic and acidic residues" evidence="1">
    <location>
        <begin position="596"/>
        <end position="611"/>
    </location>
</feature>
<accession>A0A075AND3</accession>
<dbReference type="AlphaFoldDB" id="A0A075AND3"/>
<proteinExistence type="predicted"/>
<dbReference type="EMBL" id="KE561265">
    <property type="protein sequence ID" value="EPZ31355.1"/>
    <property type="molecule type" value="Genomic_DNA"/>
</dbReference>
<evidence type="ECO:0000256" key="2">
    <source>
        <dbReference type="SAM" id="SignalP"/>
    </source>
</evidence>
<keyword evidence="2" id="KW-0732">Signal</keyword>
<dbReference type="Proteomes" id="UP000030755">
    <property type="component" value="Unassembled WGS sequence"/>
</dbReference>
<protein>
    <submittedName>
        <fullName evidence="3">Uncharacterized protein</fullName>
    </submittedName>
</protein>
<evidence type="ECO:0000256" key="1">
    <source>
        <dbReference type="SAM" id="MobiDB-lite"/>
    </source>
</evidence>
<organism evidence="3 4">
    <name type="scientific">Rozella allomycis (strain CSF55)</name>
    <dbReference type="NCBI Taxonomy" id="988480"/>
    <lineage>
        <taxon>Eukaryota</taxon>
        <taxon>Fungi</taxon>
        <taxon>Fungi incertae sedis</taxon>
        <taxon>Cryptomycota</taxon>
        <taxon>Cryptomycota incertae sedis</taxon>
        <taxon>Rozella</taxon>
    </lineage>
</organism>
<name>A0A075AND3_ROZAC</name>
<feature type="non-terminal residue" evidence="3">
    <location>
        <position position="736"/>
    </location>
</feature>
<dbReference type="HOGENOM" id="CLU_377075_0_0_1"/>
<feature type="region of interest" description="Disordered" evidence="1">
    <location>
        <begin position="543"/>
        <end position="613"/>
    </location>
</feature>
<reference evidence="3 4" key="1">
    <citation type="journal article" date="2013" name="Curr. Biol.">
        <title>Shared signatures of parasitism and phylogenomics unite Cryptomycota and microsporidia.</title>
        <authorList>
            <person name="James T.Y."/>
            <person name="Pelin A."/>
            <person name="Bonen L."/>
            <person name="Ahrendt S."/>
            <person name="Sain D."/>
            <person name="Corradi N."/>
            <person name="Stajich J.E."/>
        </authorList>
    </citation>
    <scope>NUCLEOTIDE SEQUENCE [LARGE SCALE GENOMIC DNA]</scope>
    <source>
        <strain evidence="3 4">CSF55</strain>
    </source>
</reference>
<evidence type="ECO:0000313" key="4">
    <source>
        <dbReference type="Proteomes" id="UP000030755"/>
    </source>
</evidence>
<feature type="compositionally biased region" description="Low complexity" evidence="1">
    <location>
        <begin position="569"/>
        <end position="581"/>
    </location>
</feature>
<feature type="chain" id="PRO_5005409277" evidence="2">
    <location>
        <begin position="20"/>
        <end position="736"/>
    </location>
</feature>
<feature type="compositionally biased region" description="Basic residues" evidence="1">
    <location>
        <begin position="548"/>
        <end position="568"/>
    </location>
</feature>
<sequence>MLHVYIVCCTLFFGSLVLGAPKGRSEVTSSRFEQLFSFSHFLESDKFNDLYRIFQQEIIEGKNIEIARYSPFIQKSGNRYDLFGKLIVDNKVAAVEKLLKNKDTYNWIFSMSGDEKPYLAIVAEFNRFDILKLFVDLVKPEDRWVLFTGTEEGKDLIDLCLEYRRHDMIKYLINKQIIEFDEIENSRFFGPERKKYLTEWNKYVSKNLPNKQIKRVDYVNYKHAKKTCEQWLIELLPNQRTFTESFARKLPDGNTIFGLCALNLKKHDKFKELFDRLDKKHYRLFTIKNARGKTLLEELLLKYEYERVTLLINKDMFPLTFRINSKYNVAQLLSITEYFFWLNDKIRKISESIQYSIPPGDDAATTYDEDEIAERFNMMIEINPFLNFDDLVEALNQKAPFLQSPLIHLLSTFIAEKDKYLSQENNFFELLLQKTDEHNFLFRKNIFGETFINFFARQLITIRAQGKREFEDLAMTVEGYIKGCLLAVLHDMDKDISPFIVGDSISVQDAFVDGDDPSIVIEAFIVDKAFKLLSEVPEKETSNSNKILTKKQVSKNNKKNKKKSKNNTKVKSTTSKETGSSNKEDILNESLVGASDAKESPVDVSDEKEVLNESPVNLSDEIEDLNECVVNVSDEKEPLVEALNESAVVASDEEEPLVEASIEALNESAVVASDEKEPLVEALNESAVDLDDEKETEIKVDETQTISEDIIESNSKIVTETVVPKVPSDQEIEKNL</sequence>
<evidence type="ECO:0000313" key="3">
    <source>
        <dbReference type="EMBL" id="EPZ31355.1"/>
    </source>
</evidence>
<gene>
    <name evidence="3" type="ORF">O9G_001000</name>
</gene>